<name>A0ABN3Q1H9_9ACTN</name>
<keyword evidence="3" id="KW-0804">Transcription</keyword>
<dbReference type="Proteomes" id="UP001501509">
    <property type="component" value="Unassembled WGS sequence"/>
</dbReference>
<reference evidence="7 8" key="1">
    <citation type="journal article" date="2019" name="Int. J. Syst. Evol. Microbiol.">
        <title>The Global Catalogue of Microorganisms (GCM) 10K type strain sequencing project: providing services to taxonomists for standard genome sequencing and annotation.</title>
        <authorList>
            <consortium name="The Broad Institute Genomics Platform"/>
            <consortium name="The Broad Institute Genome Sequencing Center for Infectious Disease"/>
            <person name="Wu L."/>
            <person name="Ma J."/>
        </authorList>
    </citation>
    <scope>NUCLEOTIDE SEQUENCE [LARGE SCALE GENOMIC DNA]</scope>
    <source>
        <strain evidence="7 8">JCM 6833</strain>
    </source>
</reference>
<feature type="DNA-binding region" description="H-T-H motif" evidence="4">
    <location>
        <begin position="48"/>
        <end position="67"/>
    </location>
</feature>
<dbReference type="PANTHER" id="PTHR30055:SF234">
    <property type="entry name" value="HTH-TYPE TRANSCRIPTIONAL REGULATOR BETI"/>
    <property type="match status" value="1"/>
</dbReference>
<evidence type="ECO:0000256" key="4">
    <source>
        <dbReference type="PROSITE-ProRule" id="PRU00335"/>
    </source>
</evidence>
<dbReference type="PROSITE" id="PS50977">
    <property type="entry name" value="HTH_TETR_2"/>
    <property type="match status" value="1"/>
</dbReference>
<protein>
    <submittedName>
        <fullName evidence="7">TetR/AcrR family transcriptional regulator</fullName>
    </submittedName>
</protein>
<keyword evidence="1" id="KW-0805">Transcription regulation</keyword>
<dbReference type="Pfam" id="PF00440">
    <property type="entry name" value="TetR_N"/>
    <property type="match status" value="1"/>
</dbReference>
<dbReference type="Gene3D" id="1.10.357.10">
    <property type="entry name" value="Tetracycline Repressor, domain 2"/>
    <property type="match status" value="1"/>
</dbReference>
<dbReference type="InterPro" id="IPR001647">
    <property type="entry name" value="HTH_TetR"/>
</dbReference>
<feature type="domain" description="HTH tetR-type" evidence="6">
    <location>
        <begin position="24"/>
        <end position="85"/>
    </location>
</feature>
<proteinExistence type="predicted"/>
<keyword evidence="2 4" id="KW-0238">DNA-binding</keyword>
<dbReference type="InterPro" id="IPR050109">
    <property type="entry name" value="HTH-type_TetR-like_transc_reg"/>
</dbReference>
<evidence type="ECO:0000256" key="1">
    <source>
        <dbReference type="ARBA" id="ARBA00023015"/>
    </source>
</evidence>
<comment type="caution">
    <text evidence="7">The sequence shown here is derived from an EMBL/GenBank/DDBJ whole genome shotgun (WGS) entry which is preliminary data.</text>
</comment>
<organism evidence="7 8">
    <name type="scientific">Actinomadura fulvescens</name>
    <dbReference type="NCBI Taxonomy" id="46160"/>
    <lineage>
        <taxon>Bacteria</taxon>
        <taxon>Bacillati</taxon>
        <taxon>Actinomycetota</taxon>
        <taxon>Actinomycetes</taxon>
        <taxon>Streptosporangiales</taxon>
        <taxon>Thermomonosporaceae</taxon>
        <taxon>Actinomadura</taxon>
    </lineage>
</organism>
<evidence type="ECO:0000259" key="6">
    <source>
        <dbReference type="PROSITE" id="PS50977"/>
    </source>
</evidence>
<accession>A0ABN3Q1H9</accession>
<dbReference type="InterPro" id="IPR009057">
    <property type="entry name" value="Homeodomain-like_sf"/>
</dbReference>
<gene>
    <name evidence="7" type="ORF">GCM10010411_52830</name>
</gene>
<dbReference type="EMBL" id="BAAATD010000007">
    <property type="protein sequence ID" value="GAA2611733.1"/>
    <property type="molecule type" value="Genomic_DNA"/>
</dbReference>
<evidence type="ECO:0000313" key="8">
    <source>
        <dbReference type="Proteomes" id="UP001501509"/>
    </source>
</evidence>
<evidence type="ECO:0000313" key="7">
    <source>
        <dbReference type="EMBL" id="GAA2611733.1"/>
    </source>
</evidence>
<evidence type="ECO:0000256" key="2">
    <source>
        <dbReference type="ARBA" id="ARBA00023125"/>
    </source>
</evidence>
<feature type="region of interest" description="Disordered" evidence="5">
    <location>
        <begin position="1"/>
        <end position="20"/>
    </location>
</feature>
<evidence type="ECO:0000256" key="5">
    <source>
        <dbReference type="SAM" id="MobiDB-lite"/>
    </source>
</evidence>
<evidence type="ECO:0000256" key="3">
    <source>
        <dbReference type="ARBA" id="ARBA00023163"/>
    </source>
</evidence>
<dbReference type="SUPFAM" id="SSF46689">
    <property type="entry name" value="Homeodomain-like"/>
    <property type="match status" value="1"/>
</dbReference>
<sequence>MTAAPDRAAVPRRSRGTTAGRTAEEIHDLILDAAAECLVDGGFANGRLLSAIARRAGISRPTLYKYGGNVDDIREALVRREITTFAEELIPRLRDAGWSGDDLVDVLVFIVGYGRSHPLLQAALRDIPEIILPVFTVNAGETIERISTLLTPLAQEHIDTGRIPPVDLPLLIDALFRVAVSLILIRGPLDLDDPATLRTYLDFALTAVADLRTTPPQPPAEE</sequence>
<keyword evidence="8" id="KW-1185">Reference proteome</keyword>
<dbReference type="PANTHER" id="PTHR30055">
    <property type="entry name" value="HTH-TYPE TRANSCRIPTIONAL REGULATOR RUTR"/>
    <property type="match status" value="1"/>
</dbReference>